<feature type="domain" description="GFO/IDH/MocA-like oxidoreductase" evidence="3">
    <location>
        <begin position="138"/>
        <end position="263"/>
    </location>
</feature>
<dbReference type="Pfam" id="PF01408">
    <property type="entry name" value="GFO_IDH_MocA"/>
    <property type="match status" value="1"/>
</dbReference>
<evidence type="ECO:0000313" key="4">
    <source>
        <dbReference type="EMBL" id="MFA9479306.1"/>
    </source>
</evidence>
<dbReference type="PANTHER" id="PTHR43818">
    <property type="entry name" value="BCDNA.GH03377"/>
    <property type="match status" value="1"/>
</dbReference>
<dbReference type="InterPro" id="IPR036291">
    <property type="entry name" value="NAD(P)-bd_dom_sf"/>
</dbReference>
<dbReference type="InterPro" id="IPR055170">
    <property type="entry name" value="GFO_IDH_MocA-like_dom"/>
</dbReference>
<dbReference type="Gene3D" id="3.30.360.10">
    <property type="entry name" value="Dihydrodipicolinate Reductase, domain 2"/>
    <property type="match status" value="1"/>
</dbReference>
<evidence type="ECO:0000259" key="2">
    <source>
        <dbReference type="Pfam" id="PF01408"/>
    </source>
</evidence>
<evidence type="ECO:0000256" key="1">
    <source>
        <dbReference type="ARBA" id="ARBA00023002"/>
    </source>
</evidence>
<reference evidence="4 5" key="1">
    <citation type="submission" date="2024-08" db="EMBL/GenBank/DDBJ databases">
        <title>Whole-genome sequencing of halo(alkali)philic microorganisms from hypersaline lakes.</title>
        <authorList>
            <person name="Sorokin D.Y."/>
            <person name="Merkel A.Y."/>
            <person name="Messina E."/>
            <person name="Yakimov M."/>
        </authorList>
    </citation>
    <scope>NUCLEOTIDE SEQUENCE [LARGE SCALE GENOMIC DNA]</scope>
    <source>
        <strain evidence="4 5">AB-hyl4</strain>
    </source>
</reference>
<dbReference type="RefSeq" id="WP_425346233.1">
    <property type="nucleotide sequence ID" value="NZ_JBGUBD010000008.1"/>
</dbReference>
<dbReference type="Proteomes" id="UP001575105">
    <property type="component" value="Unassembled WGS sequence"/>
</dbReference>
<dbReference type="InterPro" id="IPR000683">
    <property type="entry name" value="Gfo/Idh/MocA-like_OxRdtase_N"/>
</dbReference>
<dbReference type="InterPro" id="IPR050463">
    <property type="entry name" value="Gfo/Idh/MocA_oxidrdct_glycsds"/>
</dbReference>
<dbReference type="Pfam" id="PF22725">
    <property type="entry name" value="GFO_IDH_MocA_C3"/>
    <property type="match status" value="1"/>
</dbReference>
<dbReference type="PANTHER" id="PTHR43818:SF11">
    <property type="entry name" value="BCDNA.GH03377"/>
    <property type="match status" value="1"/>
</dbReference>
<dbReference type="SUPFAM" id="SSF51735">
    <property type="entry name" value="NAD(P)-binding Rossmann-fold domains"/>
    <property type="match status" value="1"/>
</dbReference>
<sequence length="345" mass="37955">MAESRVGGAYRVGVVGCGMVAQRHMSAISSSPRRWTLAAVADVDRSRAEASAKQWGADRVFEDYRELLDEVELDALVVATHAETHAAIAMSAMERDVHVLCEKPMASNAEQCREMVTAAERSKGLLAVNFNTRSGEAYRLIKREIDAGRLGTVRVVRFVYDWSNHQWTPTERLEHFMNNGGPITDSGVHFFEGIRWYTGAEFASIDAHGVVLPPYEHPQHVVASCSMTDGAVGLVEVGWLYCKRTKDMGSLFQITVIGDEGTADFDADRGTLKVYDQQGSYESKKMGMDKQFDRIFEWFAQSIQAGRLIELASAEDGLRATEAAYAALASAHRHTSARPAATGLG</sequence>
<accession>A0ABV4U9B2</accession>
<keyword evidence="1" id="KW-0560">Oxidoreductase</keyword>
<dbReference type="EMBL" id="JBGUBD010000008">
    <property type="protein sequence ID" value="MFA9479306.1"/>
    <property type="molecule type" value="Genomic_DNA"/>
</dbReference>
<proteinExistence type="predicted"/>
<dbReference type="SUPFAM" id="SSF55347">
    <property type="entry name" value="Glyceraldehyde-3-phosphate dehydrogenase-like, C-terminal domain"/>
    <property type="match status" value="1"/>
</dbReference>
<evidence type="ECO:0000313" key="5">
    <source>
        <dbReference type="Proteomes" id="UP001575105"/>
    </source>
</evidence>
<feature type="domain" description="Gfo/Idh/MocA-like oxidoreductase N-terminal" evidence="2">
    <location>
        <begin position="11"/>
        <end position="130"/>
    </location>
</feature>
<protein>
    <submittedName>
        <fullName evidence="4">Gfo/Idh/MocA family protein</fullName>
    </submittedName>
</protein>
<dbReference type="Gene3D" id="3.40.50.720">
    <property type="entry name" value="NAD(P)-binding Rossmann-like Domain"/>
    <property type="match status" value="1"/>
</dbReference>
<organism evidence="4 5">
    <name type="scientific">Natronomicrosphaera hydrolytica</name>
    <dbReference type="NCBI Taxonomy" id="3242702"/>
    <lineage>
        <taxon>Bacteria</taxon>
        <taxon>Pseudomonadati</taxon>
        <taxon>Planctomycetota</taxon>
        <taxon>Phycisphaerae</taxon>
        <taxon>Phycisphaerales</taxon>
        <taxon>Phycisphaeraceae</taxon>
        <taxon>Natronomicrosphaera</taxon>
    </lineage>
</organism>
<keyword evidence="5" id="KW-1185">Reference proteome</keyword>
<name>A0ABV4U9B2_9BACT</name>
<evidence type="ECO:0000259" key="3">
    <source>
        <dbReference type="Pfam" id="PF22725"/>
    </source>
</evidence>
<gene>
    <name evidence="4" type="ORF">ACERK3_13525</name>
</gene>
<comment type="caution">
    <text evidence="4">The sequence shown here is derived from an EMBL/GenBank/DDBJ whole genome shotgun (WGS) entry which is preliminary data.</text>
</comment>